<dbReference type="PANTHER" id="PTHR33048:SF134">
    <property type="entry name" value="INTEGRAL MEMBRANE PROTEIN"/>
    <property type="match status" value="1"/>
</dbReference>
<feature type="transmembrane region" description="Helical" evidence="6">
    <location>
        <begin position="36"/>
        <end position="59"/>
    </location>
</feature>
<dbReference type="EMBL" id="WOWK01000088">
    <property type="protein sequence ID" value="KAF0319972.1"/>
    <property type="molecule type" value="Genomic_DNA"/>
</dbReference>
<feature type="transmembrane region" description="Helical" evidence="6">
    <location>
        <begin position="140"/>
        <end position="160"/>
    </location>
</feature>
<gene>
    <name evidence="8" type="ORF">GQ607_012740</name>
</gene>
<name>A0A8H3ZLF6_9PEZI</name>
<dbReference type="Proteomes" id="UP000434172">
    <property type="component" value="Unassembled WGS sequence"/>
</dbReference>
<evidence type="ECO:0000259" key="7">
    <source>
        <dbReference type="Pfam" id="PF20684"/>
    </source>
</evidence>
<feature type="transmembrane region" description="Helical" evidence="6">
    <location>
        <begin position="355"/>
        <end position="378"/>
    </location>
</feature>
<keyword evidence="2 6" id="KW-0812">Transmembrane</keyword>
<reference evidence="8 9" key="1">
    <citation type="submission" date="2019-12" db="EMBL/GenBank/DDBJ databases">
        <title>A genome sequence resource for the geographically widespread anthracnose pathogen Colletotrichum asianum.</title>
        <authorList>
            <person name="Meng Y."/>
        </authorList>
    </citation>
    <scope>NUCLEOTIDE SEQUENCE [LARGE SCALE GENOMIC DNA]</scope>
    <source>
        <strain evidence="8 9">ICMP 18580</strain>
    </source>
</reference>
<evidence type="ECO:0000256" key="3">
    <source>
        <dbReference type="ARBA" id="ARBA00022989"/>
    </source>
</evidence>
<keyword evidence="3 6" id="KW-1133">Transmembrane helix</keyword>
<keyword evidence="9" id="KW-1185">Reference proteome</keyword>
<dbReference type="InterPro" id="IPR052337">
    <property type="entry name" value="SAT4-like"/>
</dbReference>
<accession>A0A8H3ZLF6</accession>
<protein>
    <recommendedName>
        <fullName evidence="7">Rhodopsin domain-containing protein</fullName>
    </recommendedName>
</protein>
<evidence type="ECO:0000256" key="5">
    <source>
        <dbReference type="ARBA" id="ARBA00038359"/>
    </source>
</evidence>
<proteinExistence type="inferred from homology"/>
<evidence type="ECO:0000256" key="1">
    <source>
        <dbReference type="ARBA" id="ARBA00004141"/>
    </source>
</evidence>
<evidence type="ECO:0000256" key="4">
    <source>
        <dbReference type="ARBA" id="ARBA00023136"/>
    </source>
</evidence>
<feature type="transmembrane region" description="Helical" evidence="6">
    <location>
        <begin position="71"/>
        <end position="92"/>
    </location>
</feature>
<dbReference type="OrthoDB" id="4849544at2759"/>
<sequence>MTVTTITTTWLNKRAYLTEDTNNTNIGFFNFVTFELLYAIVPIMTVIDLLTLFLRVASIRERRSRPQADDYSAILASLFAIATGVIVLYGAVKRVTGRHDWDPWDLPEGPWPRSDYSWDTKDTDHPVFIPLYAIHVQINYILNCLQGVGIGVVRLAFLFLFRKLFLHQGRGYIILIDALIGAVTLFMLAYTGTQVFVCGVHPTAQWTNHDTAAEYCFTNVTYNFGVSIVTVVLDVTVFLLPMYPLLRITQTMNKEKRNYILVVFCFGFLAVVSSIFSLVLATPFFLYQGKPSWLMQLTYCPDLPQIVISIPGCVITELVMETHSVRQLGPFRFTLGKSTLLNALIKTGWSGTTTFWSYMELAVGAAVCNLPIISRFLIRRWWDVSKQATVQTMNQIVTRKLWARDHAPESYALQSDTLPIYVAKTRSGATETTNKSEQESSGQKYNYHGYVHDVESNDHWPEYDGNARIGTAL</sequence>
<feature type="transmembrane region" description="Helical" evidence="6">
    <location>
        <begin position="224"/>
        <end position="246"/>
    </location>
</feature>
<organism evidence="8 9">
    <name type="scientific">Colletotrichum asianum</name>
    <dbReference type="NCBI Taxonomy" id="702518"/>
    <lineage>
        <taxon>Eukaryota</taxon>
        <taxon>Fungi</taxon>
        <taxon>Dikarya</taxon>
        <taxon>Ascomycota</taxon>
        <taxon>Pezizomycotina</taxon>
        <taxon>Sordariomycetes</taxon>
        <taxon>Hypocreomycetidae</taxon>
        <taxon>Glomerellales</taxon>
        <taxon>Glomerellaceae</taxon>
        <taxon>Colletotrichum</taxon>
        <taxon>Colletotrichum gloeosporioides species complex</taxon>
    </lineage>
</organism>
<dbReference type="GO" id="GO:0016020">
    <property type="term" value="C:membrane"/>
    <property type="evidence" value="ECO:0007669"/>
    <property type="project" value="UniProtKB-SubCell"/>
</dbReference>
<dbReference type="Pfam" id="PF20684">
    <property type="entry name" value="Fung_rhodopsin"/>
    <property type="match status" value="1"/>
</dbReference>
<feature type="transmembrane region" description="Helical" evidence="6">
    <location>
        <begin position="172"/>
        <end position="190"/>
    </location>
</feature>
<evidence type="ECO:0000256" key="2">
    <source>
        <dbReference type="ARBA" id="ARBA00022692"/>
    </source>
</evidence>
<evidence type="ECO:0000313" key="8">
    <source>
        <dbReference type="EMBL" id="KAF0319972.1"/>
    </source>
</evidence>
<dbReference type="AlphaFoldDB" id="A0A8H3ZLF6"/>
<evidence type="ECO:0000256" key="6">
    <source>
        <dbReference type="SAM" id="Phobius"/>
    </source>
</evidence>
<feature type="domain" description="Rhodopsin" evidence="7">
    <location>
        <begin position="54"/>
        <end position="282"/>
    </location>
</feature>
<dbReference type="PANTHER" id="PTHR33048">
    <property type="entry name" value="PTH11-LIKE INTEGRAL MEMBRANE PROTEIN (AFU_ORTHOLOGUE AFUA_5G11245)"/>
    <property type="match status" value="1"/>
</dbReference>
<dbReference type="InterPro" id="IPR049326">
    <property type="entry name" value="Rhodopsin_dom_fungi"/>
</dbReference>
<evidence type="ECO:0000313" key="9">
    <source>
        <dbReference type="Proteomes" id="UP000434172"/>
    </source>
</evidence>
<comment type="similarity">
    <text evidence="5">Belongs to the SAT4 family.</text>
</comment>
<comment type="caution">
    <text evidence="8">The sequence shown here is derived from an EMBL/GenBank/DDBJ whole genome shotgun (WGS) entry which is preliminary data.</text>
</comment>
<comment type="subcellular location">
    <subcellularLocation>
        <location evidence="1">Membrane</location>
        <topology evidence="1">Multi-pass membrane protein</topology>
    </subcellularLocation>
</comment>
<feature type="transmembrane region" description="Helical" evidence="6">
    <location>
        <begin position="258"/>
        <end position="287"/>
    </location>
</feature>
<keyword evidence="4 6" id="KW-0472">Membrane</keyword>